<keyword evidence="2" id="KW-1133">Transmembrane helix</keyword>
<accession>A0ABZ2TC74</accession>
<evidence type="ECO:0000313" key="3">
    <source>
        <dbReference type="EMBL" id="WYK17315.1"/>
    </source>
</evidence>
<gene>
    <name evidence="3" type="ORF">RZS32_012940</name>
</gene>
<keyword evidence="2" id="KW-0812">Transmembrane</keyword>
<evidence type="ECO:0000313" key="4">
    <source>
        <dbReference type="Proteomes" id="UP001281305"/>
    </source>
</evidence>
<reference evidence="3 4" key="1">
    <citation type="submission" date="2024-02" db="EMBL/GenBank/DDBJ databases">
        <title>Roseovarius strain W115 nov., isolated from a marine algae.</title>
        <authorList>
            <person name="Lee M.W."/>
            <person name="Lee J.K."/>
            <person name="Kim J.M."/>
            <person name="Choi D.G."/>
            <person name="Baek J.H."/>
            <person name="Bayburt H."/>
            <person name="Jung J.J."/>
            <person name="Han D.M."/>
            <person name="Jeon C.O."/>
        </authorList>
    </citation>
    <scope>NUCLEOTIDE SEQUENCE [LARGE SCALE GENOMIC DNA]</scope>
    <source>
        <strain evidence="3 4">W115</strain>
    </source>
</reference>
<name>A0ABZ2TC74_9RHOB</name>
<dbReference type="Proteomes" id="UP001281305">
    <property type="component" value="Chromosome"/>
</dbReference>
<keyword evidence="4" id="KW-1185">Reference proteome</keyword>
<evidence type="ECO:0000256" key="2">
    <source>
        <dbReference type="SAM" id="Phobius"/>
    </source>
</evidence>
<dbReference type="EMBL" id="CP146606">
    <property type="protein sequence ID" value="WYK17315.1"/>
    <property type="molecule type" value="Genomic_DNA"/>
</dbReference>
<keyword evidence="2" id="KW-0472">Membrane</keyword>
<evidence type="ECO:0000256" key="1">
    <source>
        <dbReference type="SAM" id="MobiDB-lite"/>
    </source>
</evidence>
<proteinExistence type="predicted"/>
<sequence length="216" mass="24177">MLVYARIKTALESFAKETRGSFTVEAVITIPLLFWGIAATYEFFEVHRYKSVREKATYTVADMISRETREEGLNVAYLDNAMTLFNEMSNDTGTNLMRVSVVQYDEINDIYEVVWSQLRGTGTTLDPLETDDVRNAHDTLPIVDNGDQIILVESNSFYEPFLGLALDRFLVDTRMFTAIRFASQVCYEGVCGPDDGTPPDASDDDDSTANNNDGGT</sequence>
<dbReference type="RefSeq" id="WP_317057387.1">
    <property type="nucleotide sequence ID" value="NZ_CP146606.1"/>
</dbReference>
<organism evidence="3 4">
    <name type="scientific">Roseovarius rhodophyticola</name>
    <dbReference type="NCBI Taxonomy" id="3080827"/>
    <lineage>
        <taxon>Bacteria</taxon>
        <taxon>Pseudomonadati</taxon>
        <taxon>Pseudomonadota</taxon>
        <taxon>Alphaproteobacteria</taxon>
        <taxon>Rhodobacterales</taxon>
        <taxon>Roseobacteraceae</taxon>
        <taxon>Roseovarius</taxon>
    </lineage>
</organism>
<feature type="region of interest" description="Disordered" evidence="1">
    <location>
        <begin position="193"/>
        <end position="216"/>
    </location>
</feature>
<feature type="transmembrane region" description="Helical" evidence="2">
    <location>
        <begin position="20"/>
        <end position="44"/>
    </location>
</feature>
<protein>
    <submittedName>
        <fullName evidence="3">Pilus assembly protein</fullName>
    </submittedName>
</protein>